<sequence length="82" mass="8483">MTLIGKFVAKIALALGGSFVIAEYVLTPVYTAIMAAITSAGSGGDMAAWLELARIPDVVSVLFAAYGVRSAQKFVFRRGAGG</sequence>
<comment type="caution">
    <text evidence="2">The sequence shown here is derived from an EMBL/GenBank/DDBJ whole genome shotgun (WGS) entry which is preliminary data.</text>
</comment>
<feature type="transmembrane region" description="Helical" evidence="1">
    <location>
        <begin position="7"/>
        <end position="26"/>
    </location>
</feature>
<organism evidence="2 3">
    <name type="scientific">Lysobacter firmicutimachus</name>
    <dbReference type="NCBI Taxonomy" id="1792846"/>
    <lineage>
        <taxon>Bacteria</taxon>
        <taxon>Pseudomonadati</taxon>
        <taxon>Pseudomonadota</taxon>
        <taxon>Gammaproteobacteria</taxon>
        <taxon>Lysobacterales</taxon>
        <taxon>Lysobacteraceae</taxon>
        <taxon>Lysobacter</taxon>
    </lineage>
</organism>
<protein>
    <recommendedName>
        <fullName evidence="4">DUF2523 domain-containing protein</fullName>
    </recommendedName>
</protein>
<evidence type="ECO:0000313" key="2">
    <source>
        <dbReference type="EMBL" id="MEI2455332.1"/>
    </source>
</evidence>
<feature type="transmembrane region" description="Helical" evidence="1">
    <location>
        <begin position="46"/>
        <end position="68"/>
    </location>
</feature>
<gene>
    <name evidence="2" type="ORF">V2J18_11645</name>
</gene>
<accession>A0ABU8D5F2</accession>
<dbReference type="EMBL" id="JBANDL010000002">
    <property type="protein sequence ID" value="MEI2455332.1"/>
    <property type="molecule type" value="Genomic_DNA"/>
</dbReference>
<proteinExistence type="predicted"/>
<keyword evidence="1" id="KW-1133">Transmembrane helix</keyword>
<keyword evidence="1" id="KW-0472">Membrane</keyword>
<dbReference type="Proteomes" id="UP001387215">
    <property type="component" value="Unassembled WGS sequence"/>
</dbReference>
<evidence type="ECO:0008006" key="4">
    <source>
        <dbReference type="Google" id="ProtNLM"/>
    </source>
</evidence>
<reference evidence="2 3" key="1">
    <citation type="submission" date="2024-02" db="EMBL/GenBank/DDBJ databases">
        <title>Lysobacter Genome Sequencing and Mining.</title>
        <authorList>
            <person name="Bierman J."/>
            <person name="Walker M.C."/>
        </authorList>
    </citation>
    <scope>NUCLEOTIDE SEQUENCE [LARGE SCALE GENOMIC DNA]</scope>
    <source>
        <strain evidence="2 3">PB6250</strain>
    </source>
</reference>
<evidence type="ECO:0000256" key="1">
    <source>
        <dbReference type="SAM" id="Phobius"/>
    </source>
</evidence>
<dbReference type="RefSeq" id="WP_336131862.1">
    <property type="nucleotide sequence ID" value="NZ_JBANDL010000002.1"/>
</dbReference>
<name>A0ABU8D5F2_9GAMM</name>
<keyword evidence="3" id="KW-1185">Reference proteome</keyword>
<evidence type="ECO:0000313" key="3">
    <source>
        <dbReference type="Proteomes" id="UP001387215"/>
    </source>
</evidence>
<keyword evidence="1" id="KW-0812">Transmembrane</keyword>